<dbReference type="GO" id="GO:0008270">
    <property type="term" value="F:zinc ion binding"/>
    <property type="evidence" value="ECO:0007669"/>
    <property type="project" value="InterPro"/>
</dbReference>
<accession>A0A6C0D0L5</accession>
<dbReference type="InterPro" id="IPR002711">
    <property type="entry name" value="HNH"/>
</dbReference>
<evidence type="ECO:0000313" key="3">
    <source>
        <dbReference type="EMBL" id="QHT09439.1"/>
    </source>
</evidence>
<dbReference type="GO" id="GO:0003676">
    <property type="term" value="F:nucleic acid binding"/>
    <property type="evidence" value="ECO:0007669"/>
    <property type="project" value="InterPro"/>
</dbReference>
<dbReference type="Gene3D" id="1.10.30.50">
    <property type="match status" value="1"/>
</dbReference>
<evidence type="ECO:0000259" key="2">
    <source>
        <dbReference type="Pfam" id="PF01844"/>
    </source>
</evidence>
<name>A0A6C0D0L5_9ZZZZ</name>
<dbReference type="EMBL" id="MN739511">
    <property type="protein sequence ID" value="QHT09439.1"/>
    <property type="molecule type" value="Genomic_DNA"/>
</dbReference>
<feature type="domain" description="HNH" evidence="2">
    <location>
        <begin position="93"/>
        <end position="135"/>
    </location>
</feature>
<keyword evidence="1" id="KW-0472">Membrane</keyword>
<feature type="transmembrane region" description="Helical" evidence="1">
    <location>
        <begin position="25"/>
        <end position="45"/>
    </location>
</feature>
<proteinExistence type="predicted"/>
<dbReference type="AlphaFoldDB" id="A0A6C0D0L5"/>
<dbReference type="GO" id="GO:0004519">
    <property type="term" value="F:endonuclease activity"/>
    <property type="evidence" value="ECO:0007669"/>
    <property type="project" value="InterPro"/>
</dbReference>
<keyword evidence="1" id="KW-0812">Transmembrane</keyword>
<reference evidence="3" key="1">
    <citation type="journal article" date="2020" name="Nature">
        <title>Giant virus diversity and host interactions through global metagenomics.</title>
        <authorList>
            <person name="Schulz F."/>
            <person name="Roux S."/>
            <person name="Paez-Espino D."/>
            <person name="Jungbluth S."/>
            <person name="Walsh D.A."/>
            <person name="Denef V.J."/>
            <person name="McMahon K.D."/>
            <person name="Konstantinidis K.T."/>
            <person name="Eloe-Fadrosh E.A."/>
            <person name="Kyrpides N.C."/>
            <person name="Woyke T."/>
        </authorList>
    </citation>
    <scope>NUCLEOTIDE SEQUENCE</scope>
    <source>
        <strain evidence="3">GVMAG-M-3300023110-24</strain>
    </source>
</reference>
<protein>
    <recommendedName>
        <fullName evidence="2">HNH domain-containing protein</fullName>
    </recommendedName>
</protein>
<keyword evidence="1" id="KW-1133">Transmembrane helix</keyword>
<dbReference type="Pfam" id="PF01844">
    <property type="entry name" value="HNH"/>
    <property type="match status" value="1"/>
</dbReference>
<evidence type="ECO:0000256" key="1">
    <source>
        <dbReference type="SAM" id="Phobius"/>
    </source>
</evidence>
<sequence length="139" mass="16827">MKVYIILLSILYIYYQYHIRWPLQFYQHVYLAIFVGGILMINYCMNYQKPLMYKMLNNVQNTNNIRLHELVPDFRNKPDEIKYKLAERQEFRCEGCKNNIDINYINYYKLSYKIPLNQGGSNDVTNLCLICPNCYKRLI</sequence>
<organism evidence="3">
    <name type="scientific">viral metagenome</name>
    <dbReference type="NCBI Taxonomy" id="1070528"/>
    <lineage>
        <taxon>unclassified sequences</taxon>
        <taxon>metagenomes</taxon>
        <taxon>organismal metagenomes</taxon>
    </lineage>
</organism>